<dbReference type="Gene3D" id="3.40.640.10">
    <property type="entry name" value="Type I PLP-dependent aspartate aminotransferase-like (Major domain)"/>
    <property type="match status" value="1"/>
</dbReference>
<dbReference type="AlphaFoldDB" id="A0A316E6N2"/>
<dbReference type="InterPro" id="IPR015422">
    <property type="entry name" value="PyrdxlP-dep_Trfase_small"/>
</dbReference>
<organism evidence="5 6">
    <name type="scientific">Arcicella aurantiaca</name>
    <dbReference type="NCBI Taxonomy" id="591202"/>
    <lineage>
        <taxon>Bacteria</taxon>
        <taxon>Pseudomonadati</taxon>
        <taxon>Bacteroidota</taxon>
        <taxon>Cytophagia</taxon>
        <taxon>Cytophagales</taxon>
        <taxon>Flectobacillaceae</taxon>
        <taxon>Arcicella</taxon>
    </lineage>
</organism>
<dbReference type="PANTHER" id="PTHR11808:SF80">
    <property type="entry name" value="CYSTATHIONINE GAMMA-LYASE"/>
    <property type="match status" value="1"/>
</dbReference>
<dbReference type="CDD" id="cd00614">
    <property type="entry name" value="CGS_like"/>
    <property type="match status" value="1"/>
</dbReference>
<dbReference type="InterPro" id="IPR015421">
    <property type="entry name" value="PyrdxlP-dep_Trfase_major"/>
</dbReference>
<evidence type="ECO:0000256" key="1">
    <source>
        <dbReference type="ARBA" id="ARBA00001933"/>
    </source>
</evidence>
<protein>
    <submittedName>
        <fullName evidence="5">Cystathionine beta-lyase/cystathionine gamma-synthase</fullName>
    </submittedName>
</protein>
<keyword evidence="5" id="KW-0456">Lyase</keyword>
<gene>
    <name evidence="5" type="ORF">LV89_02896</name>
</gene>
<evidence type="ECO:0000256" key="3">
    <source>
        <dbReference type="PIRSR" id="PIRSR001434-2"/>
    </source>
</evidence>
<dbReference type="PIRSF" id="PIRSF001434">
    <property type="entry name" value="CGS"/>
    <property type="match status" value="1"/>
</dbReference>
<evidence type="ECO:0000313" key="6">
    <source>
        <dbReference type="Proteomes" id="UP000245489"/>
    </source>
</evidence>
<feature type="modified residue" description="N6-(pyridoxal phosphate)lysine" evidence="3">
    <location>
        <position position="206"/>
    </location>
</feature>
<dbReference type="GO" id="GO:0019346">
    <property type="term" value="P:transsulfuration"/>
    <property type="evidence" value="ECO:0007669"/>
    <property type="project" value="InterPro"/>
</dbReference>
<dbReference type="RefSeq" id="WP_109743616.1">
    <property type="nucleotide sequence ID" value="NZ_QGGO01000015.1"/>
</dbReference>
<dbReference type="GO" id="GO:0030170">
    <property type="term" value="F:pyridoxal phosphate binding"/>
    <property type="evidence" value="ECO:0007669"/>
    <property type="project" value="InterPro"/>
</dbReference>
<dbReference type="InterPro" id="IPR054542">
    <property type="entry name" value="Cys_met_metab_PP"/>
</dbReference>
<accession>A0A316E6N2</accession>
<dbReference type="Gene3D" id="3.90.1150.10">
    <property type="entry name" value="Aspartate Aminotransferase, domain 1"/>
    <property type="match status" value="1"/>
</dbReference>
<evidence type="ECO:0000256" key="4">
    <source>
        <dbReference type="RuleBase" id="RU362118"/>
    </source>
</evidence>
<evidence type="ECO:0000313" key="5">
    <source>
        <dbReference type="EMBL" id="PWK24383.1"/>
    </source>
</evidence>
<dbReference type="GO" id="GO:0005737">
    <property type="term" value="C:cytoplasm"/>
    <property type="evidence" value="ECO:0007669"/>
    <property type="project" value="TreeGrafter"/>
</dbReference>
<sequence>MDNISFIINQLAEDREQYFNAVAPPIVQTSNFAFKDFKTLRETFEDEFSGEYIYTKSKNPTVDILRKKLAALQGSEDCVVTNSGSSAIFCSILANVKSGDHIISVEKPYSWAARMFEVVLPRFNVTHTYVDGRDVNNFIEAYQENTTLIYLESPNSFDFQLQDLQSVADFAKSKHITTIIDNSYCTPIFQKPHDFGIDLCLHSATKYIGGHSDTVAGVITGSRERIKKIFDSEILNSGTSLSPFNAWLLIRGLRTLEIRLQRITETTSKVVEFLKNHPKIQRVIFPFDKDFPQIELAKKQMTGACGLLTIIPHEIEYQQIELFALSLKNFLLAVSWGGHESLIMPKAAGMKPEDYDKNNPEHRMIRLYIGLEDADFLINDLKNALEVC</sequence>
<evidence type="ECO:0000256" key="2">
    <source>
        <dbReference type="ARBA" id="ARBA00022898"/>
    </source>
</evidence>
<keyword evidence="2 3" id="KW-0663">Pyridoxal phosphate</keyword>
<dbReference type="InterPro" id="IPR000277">
    <property type="entry name" value="Cys/Met-Metab_PyrdxlP-dep_enz"/>
</dbReference>
<comment type="similarity">
    <text evidence="4">Belongs to the trans-sulfuration enzymes family.</text>
</comment>
<dbReference type="Pfam" id="PF01053">
    <property type="entry name" value="Cys_Met_Meta_PP"/>
    <property type="match status" value="1"/>
</dbReference>
<reference evidence="5 6" key="1">
    <citation type="submission" date="2018-05" db="EMBL/GenBank/DDBJ databases">
        <title>Genomic Encyclopedia of Archaeal and Bacterial Type Strains, Phase II (KMG-II): from individual species to whole genera.</title>
        <authorList>
            <person name="Goeker M."/>
        </authorList>
    </citation>
    <scope>NUCLEOTIDE SEQUENCE [LARGE SCALE GENOMIC DNA]</scope>
    <source>
        <strain evidence="5 6">DSM 22214</strain>
    </source>
</reference>
<dbReference type="SUPFAM" id="SSF53383">
    <property type="entry name" value="PLP-dependent transferases"/>
    <property type="match status" value="1"/>
</dbReference>
<dbReference type="FunFam" id="3.40.640.10:FF:000046">
    <property type="entry name" value="Cystathionine gamma-lyase"/>
    <property type="match status" value="1"/>
</dbReference>
<comment type="cofactor">
    <cofactor evidence="1 4">
        <name>pyridoxal 5'-phosphate</name>
        <dbReference type="ChEBI" id="CHEBI:597326"/>
    </cofactor>
</comment>
<dbReference type="OrthoDB" id="9803729at2"/>
<dbReference type="EMBL" id="QGGO01000015">
    <property type="protein sequence ID" value="PWK24383.1"/>
    <property type="molecule type" value="Genomic_DNA"/>
</dbReference>
<dbReference type="PROSITE" id="PS00868">
    <property type="entry name" value="CYS_MET_METAB_PP"/>
    <property type="match status" value="1"/>
</dbReference>
<dbReference type="PANTHER" id="PTHR11808">
    <property type="entry name" value="TRANS-SULFURATION ENZYME FAMILY MEMBER"/>
    <property type="match status" value="1"/>
</dbReference>
<dbReference type="InterPro" id="IPR015424">
    <property type="entry name" value="PyrdxlP-dep_Trfase"/>
</dbReference>
<comment type="caution">
    <text evidence="5">The sequence shown here is derived from an EMBL/GenBank/DDBJ whole genome shotgun (WGS) entry which is preliminary data.</text>
</comment>
<proteinExistence type="inferred from homology"/>
<keyword evidence="6" id="KW-1185">Reference proteome</keyword>
<name>A0A316E6N2_9BACT</name>
<dbReference type="Proteomes" id="UP000245489">
    <property type="component" value="Unassembled WGS sequence"/>
</dbReference>
<dbReference type="GO" id="GO:0016846">
    <property type="term" value="F:carbon-sulfur lyase activity"/>
    <property type="evidence" value="ECO:0007669"/>
    <property type="project" value="TreeGrafter"/>
</dbReference>